<accession>A0A2S6GY74</accession>
<dbReference type="EMBL" id="PTIX01000002">
    <property type="protein sequence ID" value="PPK70192.1"/>
    <property type="molecule type" value="Genomic_DNA"/>
</dbReference>
<dbReference type="Proteomes" id="UP000239203">
    <property type="component" value="Unassembled WGS sequence"/>
</dbReference>
<name>A0A2S6GY74_9PSEU</name>
<keyword evidence="2" id="KW-1185">Reference proteome</keyword>
<gene>
    <name evidence="1" type="ORF">CLV40_102102</name>
</gene>
<protein>
    <recommendedName>
        <fullName evidence="3">Alpha/beta hydrolase family protein</fullName>
    </recommendedName>
</protein>
<reference evidence="1 2" key="1">
    <citation type="submission" date="2018-02" db="EMBL/GenBank/DDBJ databases">
        <title>Genomic Encyclopedia of Archaeal and Bacterial Type Strains, Phase II (KMG-II): from individual species to whole genera.</title>
        <authorList>
            <person name="Goeker M."/>
        </authorList>
    </citation>
    <scope>NUCLEOTIDE SEQUENCE [LARGE SCALE GENOMIC DNA]</scope>
    <source>
        <strain evidence="1 2">YU 961-1</strain>
    </source>
</reference>
<evidence type="ECO:0000313" key="1">
    <source>
        <dbReference type="EMBL" id="PPK70192.1"/>
    </source>
</evidence>
<sequence>MLTVLFPGRGYRVTAPLLAYAAEAAERLGYHTHPVDWPEPVSEDVVLRGLPAEVLEIEGADHSMHVPGPMAASAAVLGQVTTAVEDFLRH</sequence>
<dbReference type="AlphaFoldDB" id="A0A2S6GY74"/>
<evidence type="ECO:0008006" key="3">
    <source>
        <dbReference type="Google" id="ProtNLM"/>
    </source>
</evidence>
<organism evidence="1 2">
    <name type="scientific">Actinokineospora auranticolor</name>
    <dbReference type="NCBI Taxonomy" id="155976"/>
    <lineage>
        <taxon>Bacteria</taxon>
        <taxon>Bacillati</taxon>
        <taxon>Actinomycetota</taxon>
        <taxon>Actinomycetes</taxon>
        <taxon>Pseudonocardiales</taxon>
        <taxon>Pseudonocardiaceae</taxon>
        <taxon>Actinokineospora</taxon>
    </lineage>
</organism>
<dbReference type="RefSeq" id="WP_219823912.1">
    <property type="nucleotide sequence ID" value="NZ_CP154825.1"/>
</dbReference>
<proteinExistence type="predicted"/>
<comment type="caution">
    <text evidence="1">The sequence shown here is derived from an EMBL/GenBank/DDBJ whole genome shotgun (WGS) entry which is preliminary data.</text>
</comment>
<evidence type="ECO:0000313" key="2">
    <source>
        <dbReference type="Proteomes" id="UP000239203"/>
    </source>
</evidence>